<accession>A0A553CJ78</accession>
<gene>
    <name evidence="1" type="ORF">FNW17_11840</name>
</gene>
<comment type="caution">
    <text evidence="1">The sequence shown here is derived from an EMBL/GenBank/DDBJ whole genome shotgun (WGS) entry which is preliminary data.</text>
</comment>
<keyword evidence="2" id="KW-1185">Reference proteome</keyword>
<dbReference type="Proteomes" id="UP000318585">
    <property type="component" value="Unassembled WGS sequence"/>
</dbReference>
<proteinExistence type="predicted"/>
<dbReference type="AlphaFoldDB" id="A0A553CJ78"/>
<protein>
    <recommendedName>
        <fullName evidence="3">Translational machinery protein</fullName>
    </recommendedName>
</protein>
<dbReference type="OrthoDB" id="1122364at2"/>
<sequence length="135" mass="16055">MKTLKKIGIWMDHSMAHITEFDSEIKETKIITSDFTFQDKVETLQHTESGMHNKEQQKLSTYYKDLAQIIKNFDEVILFGPTDAKVELYNELKENHQFDAIKIEVKNTDKMSDKEQCNFVDDYFKRFDFKTTKEL</sequence>
<reference evidence="1 2" key="1">
    <citation type="submission" date="2019-07" db="EMBL/GenBank/DDBJ databases">
        <title>Novel species of Flavobacterium.</title>
        <authorList>
            <person name="Liu Q."/>
            <person name="Xin Y.-H."/>
        </authorList>
    </citation>
    <scope>NUCLEOTIDE SEQUENCE [LARGE SCALE GENOMIC DNA]</scope>
    <source>
        <strain evidence="1 2">LB3P56</strain>
    </source>
</reference>
<evidence type="ECO:0008006" key="3">
    <source>
        <dbReference type="Google" id="ProtNLM"/>
    </source>
</evidence>
<dbReference type="EMBL" id="VJZR01000010">
    <property type="protein sequence ID" value="TRX20539.1"/>
    <property type="molecule type" value="Genomic_DNA"/>
</dbReference>
<dbReference type="SUPFAM" id="SSF53137">
    <property type="entry name" value="Translational machinery components"/>
    <property type="match status" value="1"/>
</dbReference>
<name>A0A553CJ78_9FLAO</name>
<dbReference type="RefSeq" id="WP_144071736.1">
    <property type="nucleotide sequence ID" value="NZ_VJZR01000010.1"/>
</dbReference>
<dbReference type="Gene3D" id="3.30.420.60">
    <property type="entry name" value="eRF1 domain 2"/>
    <property type="match status" value="1"/>
</dbReference>
<organism evidence="1 2">
    <name type="scientific">Flavobacterium franklandianum</name>
    <dbReference type="NCBI Taxonomy" id="2594430"/>
    <lineage>
        <taxon>Bacteria</taxon>
        <taxon>Pseudomonadati</taxon>
        <taxon>Bacteroidota</taxon>
        <taxon>Flavobacteriia</taxon>
        <taxon>Flavobacteriales</taxon>
        <taxon>Flavobacteriaceae</taxon>
        <taxon>Flavobacterium</taxon>
    </lineage>
</organism>
<evidence type="ECO:0000313" key="1">
    <source>
        <dbReference type="EMBL" id="TRX20539.1"/>
    </source>
</evidence>
<evidence type="ECO:0000313" key="2">
    <source>
        <dbReference type="Proteomes" id="UP000318585"/>
    </source>
</evidence>
<dbReference type="InterPro" id="IPR042226">
    <property type="entry name" value="eFR1_2_sf"/>
</dbReference>